<reference evidence="1" key="1">
    <citation type="journal article" date="2022" name="bioRxiv">
        <title>Sequencing and chromosome-scale assembly of the giantPleurodeles waltlgenome.</title>
        <authorList>
            <person name="Brown T."/>
            <person name="Elewa A."/>
            <person name="Iarovenko S."/>
            <person name="Subramanian E."/>
            <person name="Araus A.J."/>
            <person name="Petzold A."/>
            <person name="Susuki M."/>
            <person name="Suzuki K.-i.T."/>
            <person name="Hayashi T."/>
            <person name="Toyoda A."/>
            <person name="Oliveira C."/>
            <person name="Osipova E."/>
            <person name="Leigh N.D."/>
            <person name="Simon A."/>
            <person name="Yun M.H."/>
        </authorList>
    </citation>
    <scope>NUCLEOTIDE SEQUENCE</scope>
    <source>
        <strain evidence="1">20211129_DDA</strain>
        <tissue evidence="1">Liver</tissue>
    </source>
</reference>
<dbReference type="Proteomes" id="UP001066276">
    <property type="component" value="Chromosome 7"/>
</dbReference>
<organism evidence="1 2">
    <name type="scientific">Pleurodeles waltl</name>
    <name type="common">Iberian ribbed newt</name>
    <dbReference type="NCBI Taxonomy" id="8319"/>
    <lineage>
        <taxon>Eukaryota</taxon>
        <taxon>Metazoa</taxon>
        <taxon>Chordata</taxon>
        <taxon>Craniata</taxon>
        <taxon>Vertebrata</taxon>
        <taxon>Euteleostomi</taxon>
        <taxon>Amphibia</taxon>
        <taxon>Batrachia</taxon>
        <taxon>Caudata</taxon>
        <taxon>Salamandroidea</taxon>
        <taxon>Salamandridae</taxon>
        <taxon>Pleurodelinae</taxon>
        <taxon>Pleurodeles</taxon>
    </lineage>
</organism>
<gene>
    <name evidence="1" type="ORF">NDU88_002148</name>
</gene>
<keyword evidence="2" id="KW-1185">Reference proteome</keyword>
<name>A0AAV7PEI0_PLEWA</name>
<protein>
    <submittedName>
        <fullName evidence="1">Uncharacterized protein</fullName>
    </submittedName>
</protein>
<sequence length="135" mass="14360">MGVQETGNTWPVMGPASEGHGAELVLRADSSEWCIEGLSRGCVGRRPVVFGREAVRPCHAALSARRRWGLTTGADLERDSPKYLPPVGAKTRLQVRSVGGLPAGSLEGQAEALGRVHEDVRPGHHAGVPRRVLVA</sequence>
<comment type="caution">
    <text evidence="1">The sequence shown here is derived from an EMBL/GenBank/DDBJ whole genome shotgun (WGS) entry which is preliminary data.</text>
</comment>
<proteinExistence type="predicted"/>
<dbReference type="EMBL" id="JANPWB010000011">
    <property type="protein sequence ID" value="KAJ1123680.1"/>
    <property type="molecule type" value="Genomic_DNA"/>
</dbReference>
<evidence type="ECO:0000313" key="1">
    <source>
        <dbReference type="EMBL" id="KAJ1123680.1"/>
    </source>
</evidence>
<evidence type="ECO:0000313" key="2">
    <source>
        <dbReference type="Proteomes" id="UP001066276"/>
    </source>
</evidence>
<dbReference type="AlphaFoldDB" id="A0AAV7PEI0"/>
<accession>A0AAV7PEI0</accession>